<dbReference type="AlphaFoldDB" id="A0A1W1ZKJ5"/>
<dbReference type="STRING" id="1434700.SAMN06296427_10310"/>
<evidence type="ECO:0000313" key="1">
    <source>
        <dbReference type="EMBL" id="SMC48732.1"/>
    </source>
</evidence>
<organism evidence="1 2">
    <name type="scientific">Moheibacter sediminis</name>
    <dbReference type="NCBI Taxonomy" id="1434700"/>
    <lineage>
        <taxon>Bacteria</taxon>
        <taxon>Pseudomonadati</taxon>
        <taxon>Bacteroidota</taxon>
        <taxon>Flavobacteriia</taxon>
        <taxon>Flavobacteriales</taxon>
        <taxon>Weeksellaceae</taxon>
        <taxon>Moheibacter</taxon>
    </lineage>
</organism>
<sequence>MGSVSVVGGVSGATRGLMRNSLSTERNAFRHNFSYDVRVRMRGVEDPVSHNFPYSFDDGILSTKPIPKKNGYNIFQKQGTMNNKNGVFEIGVTKDGIIDHRFFRPIK</sequence>
<reference evidence="1 2" key="1">
    <citation type="submission" date="2017-04" db="EMBL/GenBank/DDBJ databases">
        <authorList>
            <person name="Afonso C.L."/>
            <person name="Miller P.J."/>
            <person name="Scott M.A."/>
            <person name="Spackman E."/>
            <person name="Goraichik I."/>
            <person name="Dimitrov K.M."/>
            <person name="Suarez D.L."/>
            <person name="Swayne D.E."/>
        </authorList>
    </citation>
    <scope>NUCLEOTIDE SEQUENCE [LARGE SCALE GENOMIC DNA]</scope>
    <source>
        <strain evidence="1 2">CGMCC 1.12708</strain>
    </source>
</reference>
<keyword evidence="2" id="KW-1185">Reference proteome</keyword>
<proteinExistence type="predicted"/>
<dbReference type="RefSeq" id="WP_084016612.1">
    <property type="nucleotide sequence ID" value="NZ_FWXS01000003.1"/>
</dbReference>
<gene>
    <name evidence="1" type="ORF">SAMN06296427_10310</name>
</gene>
<dbReference type="Proteomes" id="UP000192393">
    <property type="component" value="Unassembled WGS sequence"/>
</dbReference>
<evidence type="ECO:0000313" key="2">
    <source>
        <dbReference type="Proteomes" id="UP000192393"/>
    </source>
</evidence>
<protein>
    <submittedName>
        <fullName evidence="1">Uncharacterized protein</fullName>
    </submittedName>
</protein>
<name>A0A1W1ZKJ5_9FLAO</name>
<dbReference type="EMBL" id="FWXS01000003">
    <property type="protein sequence ID" value="SMC48732.1"/>
    <property type="molecule type" value="Genomic_DNA"/>
</dbReference>
<accession>A0A1W1ZKJ5</accession>